<evidence type="ECO:0000256" key="1">
    <source>
        <dbReference type="SAM" id="MobiDB-lite"/>
    </source>
</evidence>
<dbReference type="EMBL" id="OY660868">
    <property type="protein sequence ID" value="CAJ1057121.1"/>
    <property type="molecule type" value="Genomic_DNA"/>
</dbReference>
<evidence type="ECO:0000313" key="2">
    <source>
        <dbReference type="EMBL" id="CAJ1057121.1"/>
    </source>
</evidence>
<keyword evidence="3" id="KW-1185">Reference proteome</keyword>
<proteinExistence type="predicted"/>
<dbReference type="AlphaFoldDB" id="A0AAV1F8T6"/>
<gene>
    <name evidence="2" type="ORF">XNOV1_A033646</name>
</gene>
<name>A0AAV1F8T6_XYRNO</name>
<evidence type="ECO:0000313" key="3">
    <source>
        <dbReference type="Proteomes" id="UP001178508"/>
    </source>
</evidence>
<dbReference type="Proteomes" id="UP001178508">
    <property type="component" value="Chromosome 5"/>
</dbReference>
<protein>
    <submittedName>
        <fullName evidence="2">Uncharacterized protein</fullName>
    </submittedName>
</protein>
<reference evidence="2" key="1">
    <citation type="submission" date="2023-08" db="EMBL/GenBank/DDBJ databases">
        <authorList>
            <person name="Alioto T."/>
            <person name="Alioto T."/>
            <person name="Gomez Garrido J."/>
        </authorList>
    </citation>
    <scope>NUCLEOTIDE SEQUENCE</scope>
</reference>
<accession>A0AAV1F8T6</accession>
<organism evidence="2 3">
    <name type="scientific">Xyrichtys novacula</name>
    <name type="common">Pearly razorfish</name>
    <name type="synonym">Hemipteronotus novacula</name>
    <dbReference type="NCBI Taxonomy" id="13765"/>
    <lineage>
        <taxon>Eukaryota</taxon>
        <taxon>Metazoa</taxon>
        <taxon>Chordata</taxon>
        <taxon>Craniata</taxon>
        <taxon>Vertebrata</taxon>
        <taxon>Euteleostomi</taxon>
        <taxon>Actinopterygii</taxon>
        <taxon>Neopterygii</taxon>
        <taxon>Teleostei</taxon>
        <taxon>Neoteleostei</taxon>
        <taxon>Acanthomorphata</taxon>
        <taxon>Eupercaria</taxon>
        <taxon>Labriformes</taxon>
        <taxon>Labridae</taxon>
        <taxon>Xyrichtys</taxon>
    </lineage>
</organism>
<sequence>MGGHEKREPHHVRSARTLLVNGPQEPEGTVPGRTSTPPTALRRPYFSHVSIITVGRRPFFSPHVLILRHPCLFDESCDLFPTSGVVLGYVSVAAECQNVVLLVSVDSLNGLTQRAQLWSETGPDVR</sequence>
<feature type="region of interest" description="Disordered" evidence="1">
    <location>
        <begin position="1"/>
        <end position="39"/>
    </location>
</feature>